<dbReference type="EMBL" id="BMPT01000005">
    <property type="protein sequence ID" value="GGM20744.1"/>
    <property type="molecule type" value="Genomic_DNA"/>
</dbReference>
<dbReference type="AlphaFoldDB" id="A0A8H9GG25"/>
<sequence length="167" mass="17233">MRLLDLVLGGNGNWNAADPDEALLAIDDIWLEAQVVSLLSVPGADVAAVLLDLRSAMQIDTGGAGLLVARGRVTAAIEGASGTGTLPTVLPVVSSAISDVGGRKSALLETFPSGALSLSGSRLEGYVCDVPGMPDVPPDMTEPGWSWMSSAIPQWNSECEVLAFSVR</sequence>
<dbReference type="Proteomes" id="UP000655589">
    <property type="component" value="Unassembled WGS sequence"/>
</dbReference>
<gene>
    <name evidence="1" type="ORF">GCM10010102_15510</name>
</gene>
<reference evidence="1" key="2">
    <citation type="submission" date="2020-09" db="EMBL/GenBank/DDBJ databases">
        <authorList>
            <person name="Sun Q."/>
            <person name="Ohkuma M."/>
        </authorList>
    </citation>
    <scope>NUCLEOTIDE SEQUENCE</scope>
    <source>
        <strain evidence="1">JCM 3051</strain>
    </source>
</reference>
<comment type="caution">
    <text evidence="1">The sequence shown here is derived from an EMBL/GenBank/DDBJ whole genome shotgun (WGS) entry which is preliminary data.</text>
</comment>
<accession>A0A8H9GG25</accession>
<organism evidence="1 2">
    <name type="scientific">Promicromonospora citrea</name>
    <dbReference type="NCBI Taxonomy" id="43677"/>
    <lineage>
        <taxon>Bacteria</taxon>
        <taxon>Bacillati</taxon>
        <taxon>Actinomycetota</taxon>
        <taxon>Actinomycetes</taxon>
        <taxon>Micrococcales</taxon>
        <taxon>Promicromonosporaceae</taxon>
        <taxon>Promicromonospora</taxon>
    </lineage>
</organism>
<evidence type="ECO:0000313" key="1">
    <source>
        <dbReference type="EMBL" id="GGM20744.1"/>
    </source>
</evidence>
<keyword evidence="2" id="KW-1185">Reference proteome</keyword>
<proteinExistence type="predicted"/>
<name>A0A8H9GG25_9MICO</name>
<reference evidence="1" key="1">
    <citation type="journal article" date="2014" name="Int. J. Syst. Evol. Microbiol.">
        <title>Complete genome sequence of Corynebacterium casei LMG S-19264T (=DSM 44701T), isolated from a smear-ripened cheese.</title>
        <authorList>
            <consortium name="US DOE Joint Genome Institute (JGI-PGF)"/>
            <person name="Walter F."/>
            <person name="Albersmeier A."/>
            <person name="Kalinowski J."/>
            <person name="Ruckert C."/>
        </authorList>
    </citation>
    <scope>NUCLEOTIDE SEQUENCE</scope>
    <source>
        <strain evidence="1">JCM 3051</strain>
    </source>
</reference>
<dbReference type="RefSeq" id="WP_189086969.1">
    <property type="nucleotide sequence ID" value="NZ_BMPT01000005.1"/>
</dbReference>
<evidence type="ECO:0000313" key="2">
    <source>
        <dbReference type="Proteomes" id="UP000655589"/>
    </source>
</evidence>
<protein>
    <submittedName>
        <fullName evidence="1">Uncharacterized protein</fullName>
    </submittedName>
</protein>